<evidence type="ECO:0000313" key="3">
    <source>
        <dbReference type="Proteomes" id="UP000261811"/>
    </source>
</evidence>
<keyword evidence="1" id="KW-1133">Transmembrane helix</keyword>
<keyword evidence="1" id="KW-0472">Membrane</keyword>
<dbReference type="AlphaFoldDB" id="A0A372JN01"/>
<organism evidence="2 3">
    <name type="scientific">Actinomadura logoneensis</name>
    <dbReference type="NCBI Taxonomy" id="2293572"/>
    <lineage>
        <taxon>Bacteria</taxon>
        <taxon>Bacillati</taxon>
        <taxon>Actinomycetota</taxon>
        <taxon>Actinomycetes</taxon>
        <taxon>Streptosporangiales</taxon>
        <taxon>Thermomonosporaceae</taxon>
        <taxon>Actinomadura</taxon>
    </lineage>
</organism>
<dbReference type="Proteomes" id="UP000261811">
    <property type="component" value="Unassembled WGS sequence"/>
</dbReference>
<evidence type="ECO:0000313" key="2">
    <source>
        <dbReference type="EMBL" id="RFU41392.1"/>
    </source>
</evidence>
<proteinExistence type="predicted"/>
<evidence type="ECO:0008006" key="4">
    <source>
        <dbReference type="Google" id="ProtNLM"/>
    </source>
</evidence>
<sequence length="153" mass="16373">MSETWTGFRSAPLALPPLYAVLVAAAVGGDPGRLAEPAVLVPALVGLVLLVAVPLRAAFHRRITLGPDALTVHRTFGTHAFPLGEIAFLQENLPGGLGPQWPKLLVRDASGRTCRTWSLGRDHERIVRTVRTAVIRAGGPDPMAYVDEENAAR</sequence>
<protein>
    <recommendedName>
        <fullName evidence="4">PH domain-containing protein</fullName>
    </recommendedName>
</protein>
<dbReference type="OrthoDB" id="9844781at2"/>
<gene>
    <name evidence="2" type="ORF">DZF91_12225</name>
</gene>
<name>A0A372JN01_9ACTN</name>
<dbReference type="EMBL" id="QURH01000215">
    <property type="protein sequence ID" value="RFU41392.1"/>
    <property type="molecule type" value="Genomic_DNA"/>
</dbReference>
<reference evidence="2 3" key="1">
    <citation type="submission" date="2018-08" db="EMBL/GenBank/DDBJ databases">
        <title>Actinomadura jelena sp. nov., a novel Actinomycete isolated from soil in Chad.</title>
        <authorList>
            <person name="Shi L."/>
        </authorList>
    </citation>
    <scope>NUCLEOTIDE SEQUENCE [LARGE SCALE GENOMIC DNA]</scope>
    <source>
        <strain evidence="2 3">NEAU-G17</strain>
    </source>
</reference>
<keyword evidence="3" id="KW-1185">Reference proteome</keyword>
<dbReference type="RefSeq" id="WP_117357591.1">
    <property type="nucleotide sequence ID" value="NZ_QURH01000215.1"/>
</dbReference>
<keyword evidence="1" id="KW-0812">Transmembrane</keyword>
<feature type="transmembrane region" description="Helical" evidence="1">
    <location>
        <begin position="39"/>
        <end position="59"/>
    </location>
</feature>
<evidence type="ECO:0000256" key="1">
    <source>
        <dbReference type="SAM" id="Phobius"/>
    </source>
</evidence>
<comment type="caution">
    <text evidence="2">The sequence shown here is derived from an EMBL/GenBank/DDBJ whole genome shotgun (WGS) entry which is preliminary data.</text>
</comment>
<accession>A0A372JN01</accession>